<organism evidence="1">
    <name type="scientific">Blastocystis hominis</name>
    <dbReference type="NCBI Taxonomy" id="12968"/>
    <lineage>
        <taxon>Eukaryota</taxon>
        <taxon>Sar</taxon>
        <taxon>Stramenopiles</taxon>
        <taxon>Bigyra</taxon>
        <taxon>Opalozoa</taxon>
        <taxon>Opalinata</taxon>
        <taxon>Blastocystidae</taxon>
        <taxon>Blastocystis</taxon>
    </lineage>
</organism>
<protein>
    <submittedName>
        <fullName evidence="1">Uncharacterized protein</fullName>
    </submittedName>
</protein>
<dbReference type="RefSeq" id="XP_012894876.1">
    <property type="nucleotide sequence ID" value="XM_013039422.1"/>
</dbReference>
<dbReference type="EMBL" id="FN668639">
    <property type="protein sequence ID" value="CBK20828.2"/>
    <property type="molecule type" value="Genomic_DNA"/>
</dbReference>
<proteinExistence type="predicted"/>
<dbReference type="Gene3D" id="2.60.40.10">
    <property type="entry name" value="Immunoglobulins"/>
    <property type="match status" value="3"/>
</dbReference>
<dbReference type="Proteomes" id="UP000008312">
    <property type="component" value="Unassembled WGS sequence"/>
</dbReference>
<dbReference type="InParanoid" id="D8LX33"/>
<keyword evidence="2" id="KW-1185">Reference proteome</keyword>
<accession>D8LX33</accession>
<dbReference type="InterPro" id="IPR015919">
    <property type="entry name" value="Cadherin-like_sf"/>
</dbReference>
<dbReference type="Gene3D" id="2.60.120.260">
    <property type="entry name" value="Galactose-binding domain-like"/>
    <property type="match status" value="2"/>
</dbReference>
<dbReference type="GO" id="GO:0005509">
    <property type="term" value="F:calcium ion binding"/>
    <property type="evidence" value="ECO:0007669"/>
    <property type="project" value="InterPro"/>
</dbReference>
<dbReference type="InterPro" id="IPR013783">
    <property type="entry name" value="Ig-like_fold"/>
</dbReference>
<reference evidence="1" key="1">
    <citation type="submission" date="2010-02" db="EMBL/GenBank/DDBJ databases">
        <title>Sequencing and annotation of the Blastocystis hominis genome.</title>
        <authorList>
            <person name="Wincker P."/>
        </authorList>
    </citation>
    <scope>NUCLEOTIDE SEQUENCE</scope>
    <source>
        <strain evidence="1">Singapore isolate B</strain>
    </source>
</reference>
<gene>
    <name evidence="1" type="ORF">GSBLH_T00006995001</name>
</gene>
<sequence>MEPSSTILSVYEAQFRYRYGIVVHINGNEVYRDNLPEGPITATTTATGEYSTYSYHSIIRPASEIASTTNILAVELHFFSIAVTSPVLFNAFLSMYAHSRPRTNCFVYAGLLDPSVPYFDFNLQSGDAISQLPASFAYSLSSTMYVNGVAVWYPSDTTSSITSFSLYRIEDESEELLLDIDTPFYVPGMLNTFTTSEAVLASQAFRLKVDGVSSLPATLFEVQLMTCSLGTLSSIAFPQSSYVYDISLEEVDIHPSVLYITDCSLSGSLPAGLAFDSSTCTISGIPTENLPETPFTMSTTWNGGTIQGSFTLRLTNFNNHRYLLVRKRSMQYANRESFSILSNGVVVVNSPALSNGQLQEFVYTIPRSSDDLYELVLYHTSSRWYAGSWIELVNGDETIVFKGFMTTDREDHYFFSLYTPISDESLWSHSTTVTSMGWYLPDYDISAWESITLSQSTVPGIPRYYRTSFTGMASMAAYHLNLKYRYGIIVYVGGSEIYRDQIGDTVVPSTVTTSLPGYSSYEVHRVVRSGSEVSSSSVSLAFALYFPSLSSSYSLDAMVMLHLLHPSVSGTYCYLYPYGTSTAANTNDFNVNTDVTFSSFPYAITYTFDGSLEINGLNFIFSSMDEAPSEYRVEGYRGNSWVTLFSKEYRHNKKNDVISFVASNTYKQVKVSVLAPSMEQTVTIAEFHPLVCTGNANTISYSDSNQILFVDQKVRIEPTLLGYLNCMITPSLPAGLTLASDCTIEGSPTVASGYTTYYVTSGSYQGSLVLTVRSCSGTIVKFARTYQQAASNEGFVVINSVTSDVILSVPLNSPIVDYVEWSSTLCLTSASYTVTLLSATDAWQAGSFLFITSNLPNGEEDELLRIRADSNLDLPSSYMFSTEYIVPVRSYWFYKMGSLPSLWYTSDVSNWGLNTAGNFPSSSNQLQLYKTSAMISSIDFIAGFTILIRHQYGYVLMINSVEAFRFGVRGQLTSSSAATETTQLFYHAVSLPIRFLKKGSNLFAIAIVTPSSTIRTSVFDCAIRLDAGNTNRVSSYKLTAVGSNLEGQPSRFFEDTSSFWIGNTQCKSNLLDITFANDRREWVSSVFLRRATGYPGPKQIVISGLADGSWNQIYSTTSLQWNSDGTTKITLPQTNPIAFNSLRFSDFSTLSTSACLWRLQQIQILSEATQVIPTLEYPEAGLIVLYVPIEPIKPITTGFNFFSISPSLPIGLSLNQTTGEIKGTPIVASEMTSYIITGKLNAQDAMGSTTIISFSVMVCEEPRTLVTLHIRSNEPKFIIYKDDSVISSSEEYDVMGSVSSSPSTPPSTTLPANVENQLYFCLEHAQYSLHLFSSSESGWDDNSYFYLSIDNNQFIFESGFLSAETMVIPFSSFTPFQAMTTTWKLYKSALSTSAWIERDFDDNYWTLSKAGDIGSSNSITIFLRKTFALPDLSSYALLNVRISYIGGVVAYLNGRQWARFNLVSPFTSTTRGSVIHSSSTPSFFHVILAQARVREDKNVMAFEVHRANGESTTAPFTFDATGLVLVADCSIAMDSYVSVSGTAPSEGVSSFFFDYDPSTYAVIDNGSGSTVNWEVENLEGTTFTSFAILERSARYSLGFSVRARQASTEGYTTLLNPGNQNLPERTRSQWTMITKISTYRQFRLTLTNILNGGIDAANIYLQYCKGDMTEMAWYYKVAEGEVPSDWTTRESLDWPLTTGSFPTASSVTQYYQGVTSLLYLPFYHHILITVNVKAGAIIYLNGNELLRVNLPSTGVTSSTEATNQHEYATTYIIAELIELGNVRLGENFFAAEMHRYLQNENPNSFSLSVEYVEDDQRVSDAAVGSTEPSQDGANGSLYLFDSNVNTVTIIPHRCVGLAIFWDFATRYEVVNKIVMTNGPDHNERTPRGWKFYGRRAGEDWVLLQLQENVTFAGLKQTQEFEVTNVDSYNAYRMVISQCESDTFQLADIQLYSHAQTGSCEESDDFKPTANGDNAWQEGDGCDVNYDGGFARKCTNGEWSDVFLLCVLRAPVGIHYPEKAFEVRTNRPIAPIAPEIIAKEFTLTIAPSLPDGLEFNASNGTISGTPSVLSAAKTYTITVSNVMGSLATVISLTVVQGPIDCPAADGLPAILDGETAPFACPAYHRGWTILRCVTGVVGVFENHCTISDPAFGLGVQSLPLRLGEAIPALSVVSSLPPMTFSIAPALPAGLSFVDGVLSGSLSALFTSQSFQITGSLAAATLRDVLIDLNTPAPLLQIVPAQPLNFSASLTLSALPCPQDALFPETPSGETASITSDCPPFHTGQTTRFCRSGVWDEPQRVCSVLPVTNFQYTPSSLTAQVGQSVHYTVQFTGIVTSFATDPALPAGLSLAESGDIAGVVSELQASQLYTIRAISSESASQTTVISLTVVEAGCLRDDVQLAHGETFTQSCDETHATSYEVKCVNGEFEIVSSTPCAMAPPSDLAYEAAFFSIFVNTPFSTNFPAVTGQNVTFAVQPALPSGLSIDATTGRVFGEGKVSAARKAYTITARNPAGATTTVIELSVVFPVCEAMEDVEGADVGVSVVLPCNASFIGEQMITCRVNEKAEVGWSEVQGSTVLYGTLGDSCAGRLVFVVPALRYLLLQAEGSTATAYTPS</sequence>
<dbReference type="Pfam" id="PF05345">
    <property type="entry name" value="He_PIG"/>
    <property type="match status" value="4"/>
</dbReference>
<dbReference type="SUPFAM" id="SSF49313">
    <property type="entry name" value="Cadherin-like"/>
    <property type="match status" value="2"/>
</dbReference>
<evidence type="ECO:0000313" key="1">
    <source>
        <dbReference type="EMBL" id="CBK20828.2"/>
    </source>
</evidence>
<evidence type="ECO:0000313" key="2">
    <source>
        <dbReference type="Proteomes" id="UP000008312"/>
    </source>
</evidence>
<dbReference type="GeneID" id="24923119"/>
<dbReference type="GO" id="GO:0016020">
    <property type="term" value="C:membrane"/>
    <property type="evidence" value="ECO:0007669"/>
    <property type="project" value="InterPro"/>
</dbReference>
<name>D8LX33_BLAHO</name>